<accession>A0AAU1TZS9</accession>
<dbReference type="GO" id="GO:0030497">
    <property type="term" value="P:fatty acid elongation"/>
    <property type="evidence" value="ECO:0007669"/>
    <property type="project" value="TreeGrafter"/>
</dbReference>
<dbReference type="PRINTS" id="PR00081">
    <property type="entry name" value="GDHRDH"/>
</dbReference>
<evidence type="ECO:0000256" key="1">
    <source>
        <dbReference type="ARBA" id="ARBA00006484"/>
    </source>
</evidence>
<dbReference type="GO" id="GO:0016616">
    <property type="term" value="F:oxidoreductase activity, acting on the CH-OH group of donors, NAD or NADP as acceptor"/>
    <property type="evidence" value="ECO:0007669"/>
    <property type="project" value="TreeGrafter"/>
</dbReference>
<dbReference type="Gene3D" id="3.40.50.720">
    <property type="entry name" value="NAD(P)-binding Rossmann-like Domain"/>
    <property type="match status" value="1"/>
</dbReference>
<dbReference type="InterPro" id="IPR036291">
    <property type="entry name" value="NAD(P)-bd_dom_sf"/>
</dbReference>
<dbReference type="Pfam" id="PF13561">
    <property type="entry name" value="adh_short_C2"/>
    <property type="match status" value="1"/>
</dbReference>
<dbReference type="SUPFAM" id="SSF51735">
    <property type="entry name" value="NAD(P)-binding Rossmann-fold domains"/>
    <property type="match status" value="1"/>
</dbReference>
<evidence type="ECO:0000256" key="2">
    <source>
        <dbReference type="ARBA" id="ARBA00023002"/>
    </source>
</evidence>
<name>A0AAU1TZS9_9ACTN</name>
<sequence>MPAHTDLSGKVALVTGAGPGLGRACAVDLARAGARVAVCDIAPDALEATVAAVRAVGGACLGTLRDVSSSAAVAEMFAEVRDVLGSVDILVNNAARTPNQPEDEARRTRHYTYMSTPEARTSLEFTSRITDREWHRYWDVNVHGVFYCTREALRMMEPRRTGKIINVASIAGLSARSAHSPHYSATKGAVIAFTRSVAAEVAGANIFVNAIAPGGVATPEFNAYLDAVGEQARARLWQNCPLGRFGTPEEYASLVTYLAGDHYLVGQVISPNGGSVV</sequence>
<proteinExistence type="inferred from homology"/>
<reference evidence="3" key="1">
    <citation type="submission" date="2022-10" db="EMBL/GenBank/DDBJ databases">
        <title>The complete genomes of actinobacterial strains from the NBC collection.</title>
        <authorList>
            <person name="Joergensen T.S."/>
            <person name="Alvarez Arevalo M."/>
            <person name="Sterndorff E.B."/>
            <person name="Faurdal D."/>
            <person name="Vuksanovic O."/>
            <person name="Mourched A.-S."/>
            <person name="Charusanti P."/>
            <person name="Shaw S."/>
            <person name="Blin K."/>
            <person name="Weber T."/>
        </authorList>
    </citation>
    <scope>NUCLEOTIDE SEQUENCE</scope>
    <source>
        <strain evidence="3">NBC_00119</strain>
    </source>
</reference>
<dbReference type="PANTHER" id="PTHR42760">
    <property type="entry name" value="SHORT-CHAIN DEHYDROGENASES/REDUCTASES FAMILY MEMBER"/>
    <property type="match status" value="1"/>
</dbReference>
<gene>
    <name evidence="3" type="ORF">OHU69_02145</name>
</gene>
<comment type="similarity">
    <text evidence="1">Belongs to the short-chain dehydrogenases/reductases (SDR) family.</text>
</comment>
<dbReference type="PRINTS" id="PR00080">
    <property type="entry name" value="SDRFAMILY"/>
</dbReference>
<dbReference type="InterPro" id="IPR002347">
    <property type="entry name" value="SDR_fam"/>
</dbReference>
<dbReference type="AlphaFoldDB" id="A0AAU1TZS9"/>
<dbReference type="PROSITE" id="PS00061">
    <property type="entry name" value="ADH_SHORT"/>
    <property type="match status" value="1"/>
</dbReference>
<evidence type="ECO:0000313" key="3">
    <source>
        <dbReference type="EMBL" id="WTS10012.1"/>
    </source>
</evidence>
<dbReference type="InterPro" id="IPR020904">
    <property type="entry name" value="Sc_DH/Rdtase_CS"/>
</dbReference>
<dbReference type="FunFam" id="3.40.50.720:FF:000173">
    <property type="entry name" value="3-oxoacyl-[acyl-carrier protein] reductase"/>
    <property type="match status" value="1"/>
</dbReference>
<keyword evidence="2" id="KW-0560">Oxidoreductase</keyword>
<dbReference type="PANTHER" id="PTHR42760:SF135">
    <property type="entry name" value="BLL7886 PROTEIN"/>
    <property type="match status" value="1"/>
</dbReference>
<dbReference type="EMBL" id="CP108195">
    <property type="protein sequence ID" value="WTS10012.1"/>
    <property type="molecule type" value="Genomic_DNA"/>
</dbReference>
<organism evidence="3">
    <name type="scientific">Streptomyces sp. NBC_00119</name>
    <dbReference type="NCBI Taxonomy" id="2975659"/>
    <lineage>
        <taxon>Bacteria</taxon>
        <taxon>Bacillati</taxon>
        <taxon>Actinomycetota</taxon>
        <taxon>Actinomycetes</taxon>
        <taxon>Kitasatosporales</taxon>
        <taxon>Streptomycetaceae</taxon>
        <taxon>Streptomyces</taxon>
    </lineage>
</organism>
<protein>
    <submittedName>
        <fullName evidence="3">SDR family oxidoreductase</fullName>
    </submittedName>
</protein>